<organism evidence="9 10">
    <name type="scientific">Leifsonia shinshuensis</name>
    <dbReference type="NCBI Taxonomy" id="150026"/>
    <lineage>
        <taxon>Bacteria</taxon>
        <taxon>Bacillati</taxon>
        <taxon>Actinomycetota</taxon>
        <taxon>Actinomycetes</taxon>
        <taxon>Micrococcales</taxon>
        <taxon>Microbacteriaceae</taxon>
        <taxon>Leifsonia</taxon>
    </lineage>
</organism>
<evidence type="ECO:0000313" key="9">
    <source>
        <dbReference type="EMBL" id="QNE36440.1"/>
    </source>
</evidence>
<keyword evidence="2" id="KW-0813">Transport</keyword>
<name>A0A7G6YD75_9MICO</name>
<feature type="transmembrane region" description="Helical" evidence="7">
    <location>
        <begin position="236"/>
        <end position="259"/>
    </location>
</feature>
<reference evidence="10" key="1">
    <citation type="submission" date="2019-09" db="EMBL/GenBank/DDBJ databases">
        <title>Antimicrobial potential of Antarctic Bacteria.</title>
        <authorList>
            <person name="Benaud N."/>
            <person name="Edwards R.J."/>
            <person name="Ferrari B.C."/>
        </authorList>
    </citation>
    <scope>NUCLEOTIDE SEQUENCE [LARGE SCALE GENOMIC DNA]</scope>
    <source>
        <strain evidence="10">INR9</strain>
    </source>
</reference>
<sequence length="426" mass="43462">MKKDAVSATGARRAPLLGLIGAYLVSGAGTALSAIAIPWLVLVTTGSAVATGLVGFAEMAPYVLLQATAGPLVDRVGLRRTFLIGNLVAAAAVFGVFLLGALHELPLGALVGLVAIAGAVRGAADAASTPMIPPLARLARWSDERAVGLYSGANRAALLVGMPLAGVLVALAGPAVTILIDSLTFLCAVVVVAVTVPRIEQVPAEAPAAPAPPRLGPSAYFAELREGLRFLRADRLLLSLMALIVLTNLLDQAMSAVFLPVWAHDRVHDAVAFGVVGGASGLGMLAGVLLTAWLGQRLPRWLTFACCTLLASAPPFFAVAGWTSVVAVAAVFFVCGVFGGVPNPIIGAVQYERVPALLQTRVLGAMKASAYLGVPFGSLLGGLLAQSVGLTWACVAAGVVMLLATVAPLAFPVWRQLDRTPVPAGG</sequence>
<comment type="subcellular location">
    <subcellularLocation>
        <location evidence="1">Cell inner membrane</location>
        <topology evidence="1">Multi-pass membrane protein</topology>
    </subcellularLocation>
</comment>
<evidence type="ECO:0000259" key="8">
    <source>
        <dbReference type="PROSITE" id="PS50850"/>
    </source>
</evidence>
<keyword evidence="6 7" id="KW-0472">Membrane</keyword>
<gene>
    <name evidence="9" type="ORF">F1C12_15860</name>
</gene>
<feature type="transmembrane region" description="Helical" evidence="7">
    <location>
        <begin position="363"/>
        <end position="384"/>
    </location>
</feature>
<feature type="domain" description="Major facilitator superfamily (MFS) profile" evidence="8">
    <location>
        <begin position="15"/>
        <end position="416"/>
    </location>
</feature>
<evidence type="ECO:0000256" key="5">
    <source>
        <dbReference type="ARBA" id="ARBA00022989"/>
    </source>
</evidence>
<dbReference type="InterPro" id="IPR036259">
    <property type="entry name" value="MFS_trans_sf"/>
</dbReference>
<accession>A0A7G6YD75</accession>
<dbReference type="AlphaFoldDB" id="A0A7G6YD75"/>
<keyword evidence="4 7" id="KW-0812">Transmembrane</keyword>
<dbReference type="SUPFAM" id="SSF103473">
    <property type="entry name" value="MFS general substrate transporter"/>
    <property type="match status" value="1"/>
</dbReference>
<evidence type="ECO:0000256" key="4">
    <source>
        <dbReference type="ARBA" id="ARBA00022692"/>
    </source>
</evidence>
<feature type="transmembrane region" description="Helical" evidence="7">
    <location>
        <begin position="271"/>
        <end position="294"/>
    </location>
</feature>
<keyword evidence="3" id="KW-1003">Cell membrane</keyword>
<keyword evidence="5 7" id="KW-1133">Transmembrane helix</keyword>
<feature type="transmembrane region" description="Helical" evidence="7">
    <location>
        <begin position="390"/>
        <end position="411"/>
    </location>
</feature>
<dbReference type="PANTHER" id="PTHR23513:SF9">
    <property type="entry name" value="ENTEROBACTIN EXPORTER ENTS"/>
    <property type="match status" value="1"/>
</dbReference>
<protein>
    <submittedName>
        <fullName evidence="9">MFS transporter</fullName>
    </submittedName>
</protein>
<feature type="transmembrane region" description="Helical" evidence="7">
    <location>
        <begin position="326"/>
        <end position="351"/>
    </location>
</feature>
<feature type="transmembrane region" description="Helical" evidence="7">
    <location>
        <begin position="81"/>
        <end position="101"/>
    </location>
</feature>
<feature type="transmembrane region" description="Helical" evidence="7">
    <location>
        <begin position="48"/>
        <end position="69"/>
    </location>
</feature>
<evidence type="ECO:0000256" key="3">
    <source>
        <dbReference type="ARBA" id="ARBA00022475"/>
    </source>
</evidence>
<dbReference type="EMBL" id="CP043641">
    <property type="protein sequence ID" value="QNE36440.1"/>
    <property type="molecule type" value="Genomic_DNA"/>
</dbReference>
<evidence type="ECO:0000256" key="2">
    <source>
        <dbReference type="ARBA" id="ARBA00022448"/>
    </source>
</evidence>
<feature type="transmembrane region" description="Helical" evidence="7">
    <location>
        <begin position="301"/>
        <end position="320"/>
    </location>
</feature>
<evidence type="ECO:0000256" key="7">
    <source>
        <dbReference type="SAM" id="Phobius"/>
    </source>
</evidence>
<feature type="transmembrane region" description="Helical" evidence="7">
    <location>
        <begin position="20"/>
        <end position="42"/>
    </location>
</feature>
<evidence type="ECO:0000313" key="10">
    <source>
        <dbReference type="Proteomes" id="UP000515511"/>
    </source>
</evidence>
<evidence type="ECO:0000256" key="1">
    <source>
        <dbReference type="ARBA" id="ARBA00004429"/>
    </source>
</evidence>
<dbReference type="GO" id="GO:0005886">
    <property type="term" value="C:plasma membrane"/>
    <property type="evidence" value="ECO:0007669"/>
    <property type="project" value="UniProtKB-SubCell"/>
</dbReference>
<dbReference type="PANTHER" id="PTHR23513">
    <property type="entry name" value="INTEGRAL MEMBRANE EFFLUX PROTEIN-RELATED"/>
    <property type="match status" value="1"/>
</dbReference>
<dbReference type="GO" id="GO:0022857">
    <property type="term" value="F:transmembrane transporter activity"/>
    <property type="evidence" value="ECO:0007669"/>
    <property type="project" value="InterPro"/>
</dbReference>
<dbReference type="Proteomes" id="UP000515511">
    <property type="component" value="Chromosome"/>
</dbReference>
<dbReference type="CDD" id="cd06173">
    <property type="entry name" value="MFS_MefA_like"/>
    <property type="match status" value="1"/>
</dbReference>
<dbReference type="Gene3D" id="1.20.1250.20">
    <property type="entry name" value="MFS general substrate transporter like domains"/>
    <property type="match status" value="1"/>
</dbReference>
<feature type="transmembrane region" description="Helical" evidence="7">
    <location>
        <begin position="147"/>
        <end position="172"/>
    </location>
</feature>
<dbReference type="Pfam" id="PF05977">
    <property type="entry name" value="MFS_3"/>
    <property type="match status" value="1"/>
</dbReference>
<dbReference type="InterPro" id="IPR020846">
    <property type="entry name" value="MFS_dom"/>
</dbReference>
<proteinExistence type="predicted"/>
<dbReference type="PROSITE" id="PS50850">
    <property type="entry name" value="MFS"/>
    <property type="match status" value="1"/>
</dbReference>
<dbReference type="InterPro" id="IPR010290">
    <property type="entry name" value="TM_effector"/>
</dbReference>
<dbReference type="KEGG" id="lse:F1C12_15860"/>
<evidence type="ECO:0000256" key="6">
    <source>
        <dbReference type="ARBA" id="ARBA00023136"/>
    </source>
</evidence>